<proteinExistence type="predicted"/>
<name>A0A4Y7PKR3_9AGAM</name>
<keyword evidence="2" id="KW-1185">Reference proteome</keyword>
<gene>
    <name evidence="1" type="ORF">BD410DRAFT_102498</name>
</gene>
<evidence type="ECO:0008006" key="3">
    <source>
        <dbReference type="Google" id="ProtNLM"/>
    </source>
</evidence>
<sequence>MSETILATGTYTIENVDRRNDIFLADDTLVAGSSELNADPPLDACWKVIRLRNGRFTISLASQQNLYASWPTTLSLGSAIVTSPTPHRWVVREARVKDTFVISHAQHQLYWGIEDDEEVTPVKLCHPPTGSGNQWRFRRVNSKTVTPQSEIESGNIGENVDSRQLFRPRATPKN</sequence>
<reference evidence="1 2" key="1">
    <citation type="submission" date="2018-06" db="EMBL/GenBank/DDBJ databases">
        <title>A transcriptomic atlas of mushroom development highlights an independent origin of complex multicellularity.</title>
        <authorList>
            <consortium name="DOE Joint Genome Institute"/>
            <person name="Krizsan K."/>
            <person name="Almasi E."/>
            <person name="Merenyi Z."/>
            <person name="Sahu N."/>
            <person name="Viragh M."/>
            <person name="Koszo T."/>
            <person name="Mondo S."/>
            <person name="Kiss B."/>
            <person name="Balint B."/>
            <person name="Kues U."/>
            <person name="Barry K."/>
            <person name="Hegedus J.C."/>
            <person name="Henrissat B."/>
            <person name="Johnson J."/>
            <person name="Lipzen A."/>
            <person name="Ohm R."/>
            <person name="Nagy I."/>
            <person name="Pangilinan J."/>
            <person name="Yan J."/>
            <person name="Xiong Y."/>
            <person name="Grigoriev I.V."/>
            <person name="Hibbett D.S."/>
            <person name="Nagy L.G."/>
        </authorList>
    </citation>
    <scope>NUCLEOTIDE SEQUENCE [LARGE SCALE GENOMIC DNA]</scope>
    <source>
        <strain evidence="1 2">SZMC22713</strain>
    </source>
</reference>
<protein>
    <recommendedName>
        <fullName evidence="3">Ricin B lectin domain-containing protein</fullName>
    </recommendedName>
</protein>
<organism evidence="1 2">
    <name type="scientific">Rickenella mellea</name>
    <dbReference type="NCBI Taxonomy" id="50990"/>
    <lineage>
        <taxon>Eukaryota</taxon>
        <taxon>Fungi</taxon>
        <taxon>Dikarya</taxon>
        <taxon>Basidiomycota</taxon>
        <taxon>Agaricomycotina</taxon>
        <taxon>Agaricomycetes</taxon>
        <taxon>Hymenochaetales</taxon>
        <taxon>Rickenellaceae</taxon>
        <taxon>Rickenella</taxon>
    </lineage>
</organism>
<dbReference type="VEuPathDB" id="FungiDB:BD410DRAFT_102498"/>
<dbReference type="AlphaFoldDB" id="A0A4Y7PKR3"/>
<dbReference type="Gene3D" id="2.80.10.50">
    <property type="match status" value="1"/>
</dbReference>
<dbReference type="Proteomes" id="UP000294933">
    <property type="component" value="Unassembled WGS sequence"/>
</dbReference>
<accession>A0A4Y7PKR3</accession>
<dbReference type="OrthoDB" id="3266227at2759"/>
<evidence type="ECO:0000313" key="1">
    <source>
        <dbReference type="EMBL" id="TDL15636.1"/>
    </source>
</evidence>
<dbReference type="EMBL" id="ML170268">
    <property type="protein sequence ID" value="TDL15636.1"/>
    <property type="molecule type" value="Genomic_DNA"/>
</dbReference>
<evidence type="ECO:0000313" key="2">
    <source>
        <dbReference type="Proteomes" id="UP000294933"/>
    </source>
</evidence>